<sequence length="104" mass="11335">MTTGRNVKNHGLVGSSFHHPTLQDSCSYRTSANSIESLCLEYASVGVQQVTIERCADRSPVLQRVGGEAVVYVNVTVDISDSINGDDTLEYLTSGTSYEYLDIE</sequence>
<dbReference type="EMBL" id="JAKROA010000005">
    <property type="protein sequence ID" value="KAL5106675.1"/>
    <property type="molecule type" value="Genomic_DNA"/>
</dbReference>
<evidence type="ECO:0000313" key="2">
    <source>
        <dbReference type="Proteomes" id="UP001651158"/>
    </source>
</evidence>
<evidence type="ECO:0000313" key="1">
    <source>
        <dbReference type="EMBL" id="KAL5106675.1"/>
    </source>
</evidence>
<reference evidence="1 2" key="1">
    <citation type="journal article" date="2022" name="Front. Cell. Infect. Microbiol.">
        <title>The Genomes of Two Strains of Taenia crassiceps the Animal Model for the Study of Human Cysticercosis.</title>
        <authorList>
            <person name="Bobes R.J."/>
            <person name="Estrada K."/>
            <person name="Rios-Valencia D.G."/>
            <person name="Calderon-Gallegos A."/>
            <person name="de la Torre P."/>
            <person name="Carrero J.C."/>
            <person name="Sanchez-Flores A."/>
            <person name="Laclette J.P."/>
        </authorList>
    </citation>
    <scope>NUCLEOTIDE SEQUENCE [LARGE SCALE GENOMIC DNA]</scope>
    <source>
        <strain evidence="1">WFUcys</strain>
    </source>
</reference>
<gene>
    <name evidence="1" type="ORF">TcWFU_002826</name>
</gene>
<dbReference type="Proteomes" id="UP001651158">
    <property type="component" value="Unassembled WGS sequence"/>
</dbReference>
<keyword evidence="2" id="KW-1185">Reference proteome</keyword>
<organism evidence="1 2">
    <name type="scientific">Taenia crassiceps</name>
    <dbReference type="NCBI Taxonomy" id="6207"/>
    <lineage>
        <taxon>Eukaryota</taxon>
        <taxon>Metazoa</taxon>
        <taxon>Spiralia</taxon>
        <taxon>Lophotrochozoa</taxon>
        <taxon>Platyhelminthes</taxon>
        <taxon>Cestoda</taxon>
        <taxon>Eucestoda</taxon>
        <taxon>Cyclophyllidea</taxon>
        <taxon>Taeniidae</taxon>
        <taxon>Taenia</taxon>
    </lineage>
</organism>
<protein>
    <submittedName>
        <fullName evidence="1">Uncharacterized protein</fullName>
    </submittedName>
</protein>
<name>A0ABR4QB52_9CEST</name>
<proteinExistence type="predicted"/>
<accession>A0ABR4QB52</accession>
<comment type="caution">
    <text evidence="1">The sequence shown here is derived from an EMBL/GenBank/DDBJ whole genome shotgun (WGS) entry which is preliminary data.</text>
</comment>